<evidence type="ECO:0000256" key="2">
    <source>
        <dbReference type="SAM" id="Phobius"/>
    </source>
</evidence>
<dbReference type="InterPro" id="IPR036291">
    <property type="entry name" value="NAD(P)-bd_dom_sf"/>
</dbReference>
<dbReference type="EMBL" id="CP106735">
    <property type="protein sequence ID" value="UXX80591.1"/>
    <property type="molecule type" value="Genomic_DNA"/>
</dbReference>
<accession>A0ABY6D358</accession>
<feature type="domain" description="NAD-dependent epimerase/dehydratase" evidence="3">
    <location>
        <begin position="3"/>
        <end position="224"/>
    </location>
</feature>
<name>A0ABY6D358_9BACT</name>
<dbReference type="SUPFAM" id="SSF51735">
    <property type="entry name" value="NAD(P)-binding Rossmann-fold domains"/>
    <property type="match status" value="1"/>
</dbReference>
<dbReference type="CDD" id="cd08946">
    <property type="entry name" value="SDR_e"/>
    <property type="match status" value="1"/>
</dbReference>
<dbReference type="PANTHER" id="PTHR43000">
    <property type="entry name" value="DTDP-D-GLUCOSE 4,6-DEHYDRATASE-RELATED"/>
    <property type="match status" value="1"/>
</dbReference>
<dbReference type="InterPro" id="IPR001509">
    <property type="entry name" value="Epimerase_deHydtase"/>
</dbReference>
<keyword evidence="5" id="KW-1185">Reference proteome</keyword>
<sequence>MKILITGGSGFIGTHLIQLLLSSFKGISITNLDLLPSKIDDKRIETLQIDIRSNNLFSFFEEKSFDICIHLAALCKEPGFEWEEYFATNHTGTKNIITLCENLCISKIIFTSTMMVHQAGEVRRTEESVTAPDTAYGISKLLAEKELEKWRSSKPERSLKIIRPAVVFGENENANFTRLFLTLKKGFFPYVGKSSTIKSNIYVHELNRFIHFLIEHKTKLDIYNFSFPSATSMRNIVSDFKVVFKMRVLTVTLPYKLMLFVAYMFEFLNSIGLRNSIHHRRIQKLYYSTYIHPANALAEGYEFKYTLKSALEDWNKYIS</sequence>
<keyword evidence="2" id="KW-0472">Membrane</keyword>
<evidence type="ECO:0000259" key="3">
    <source>
        <dbReference type="Pfam" id="PF01370"/>
    </source>
</evidence>
<dbReference type="Proteomes" id="UP001062165">
    <property type="component" value="Chromosome"/>
</dbReference>
<evidence type="ECO:0000256" key="1">
    <source>
        <dbReference type="ARBA" id="ARBA00007637"/>
    </source>
</evidence>
<dbReference type="Gene3D" id="3.40.50.720">
    <property type="entry name" value="NAD(P)-binding Rossmann-like Domain"/>
    <property type="match status" value="1"/>
</dbReference>
<evidence type="ECO:0000313" key="5">
    <source>
        <dbReference type="Proteomes" id="UP001062165"/>
    </source>
</evidence>
<dbReference type="RefSeq" id="WP_263052321.1">
    <property type="nucleotide sequence ID" value="NZ_CP106735.1"/>
</dbReference>
<gene>
    <name evidence="4" type="ORF">N7E81_05700</name>
</gene>
<proteinExistence type="inferred from homology"/>
<keyword evidence="2" id="KW-0812">Transmembrane</keyword>
<reference evidence="4" key="1">
    <citation type="submission" date="2022-10" db="EMBL/GenBank/DDBJ databases">
        <title>Comparative genomics and taxonomic characterization of three novel marine species of genus Reichenbachiella exhibiting antioxidant and polysaccharide degradation activities.</title>
        <authorList>
            <person name="Muhammad N."/>
            <person name="Lee Y.-J."/>
            <person name="Ko J."/>
            <person name="Kim S.-G."/>
        </authorList>
    </citation>
    <scope>NUCLEOTIDE SEQUENCE</scope>
    <source>
        <strain evidence="4">Wsw4-B4</strain>
    </source>
</reference>
<protein>
    <submittedName>
        <fullName evidence="4">NAD(P)-dependent oxidoreductase</fullName>
    </submittedName>
</protein>
<keyword evidence="2" id="KW-1133">Transmembrane helix</keyword>
<feature type="transmembrane region" description="Helical" evidence="2">
    <location>
        <begin position="253"/>
        <end position="273"/>
    </location>
</feature>
<comment type="similarity">
    <text evidence="1">Belongs to the NAD(P)-dependent epimerase/dehydratase family.</text>
</comment>
<evidence type="ECO:0000313" key="4">
    <source>
        <dbReference type="EMBL" id="UXX80591.1"/>
    </source>
</evidence>
<organism evidence="4 5">
    <name type="scientific">Reichenbachiella carrageenanivorans</name>
    <dbReference type="NCBI Taxonomy" id="2979869"/>
    <lineage>
        <taxon>Bacteria</taxon>
        <taxon>Pseudomonadati</taxon>
        <taxon>Bacteroidota</taxon>
        <taxon>Cytophagia</taxon>
        <taxon>Cytophagales</taxon>
        <taxon>Reichenbachiellaceae</taxon>
        <taxon>Reichenbachiella</taxon>
    </lineage>
</organism>
<dbReference type="Pfam" id="PF01370">
    <property type="entry name" value="Epimerase"/>
    <property type="match status" value="1"/>
</dbReference>